<organism evidence="2 3">
    <name type="scientific">Phaseolus vulgaris</name>
    <name type="common">Kidney bean</name>
    <name type="synonym">French bean</name>
    <dbReference type="NCBI Taxonomy" id="3885"/>
    <lineage>
        <taxon>Eukaryota</taxon>
        <taxon>Viridiplantae</taxon>
        <taxon>Streptophyta</taxon>
        <taxon>Embryophyta</taxon>
        <taxon>Tracheophyta</taxon>
        <taxon>Spermatophyta</taxon>
        <taxon>Magnoliopsida</taxon>
        <taxon>eudicotyledons</taxon>
        <taxon>Gunneridae</taxon>
        <taxon>Pentapetalae</taxon>
        <taxon>rosids</taxon>
        <taxon>fabids</taxon>
        <taxon>Fabales</taxon>
        <taxon>Fabaceae</taxon>
        <taxon>Papilionoideae</taxon>
        <taxon>50 kb inversion clade</taxon>
        <taxon>NPAAA clade</taxon>
        <taxon>indigoferoid/millettioid clade</taxon>
        <taxon>Phaseoleae</taxon>
        <taxon>Phaseolus</taxon>
    </lineage>
</organism>
<dbReference type="PANTHER" id="PTHR37610:SF55">
    <property type="entry name" value="RETROTRANSPOSON COPIA-LIKE N-TERMINAL DOMAIN-CONTAINING PROTEIN"/>
    <property type="match status" value="1"/>
</dbReference>
<dbReference type="InterPro" id="IPR029472">
    <property type="entry name" value="Copia-like_N"/>
</dbReference>
<dbReference type="Pfam" id="PF14244">
    <property type="entry name" value="Retrotran_gag_3"/>
    <property type="match status" value="1"/>
</dbReference>
<sequence length="95" mass="10386">SAGLLYRSHRLTSTLLCEMAEGRTTTLEPSTSSYLYLHPGENPAASLVSPVLDSTNYHSWSRSIVTALSAKNKVEFVLGTHPCPSTNDSTWLFRG</sequence>
<dbReference type="OrthoDB" id="1737256at2759"/>
<accession>V7BE34</accession>
<reference evidence="3" key="1">
    <citation type="journal article" date="2014" name="Nat. Genet.">
        <title>A reference genome for common bean and genome-wide analysis of dual domestications.</title>
        <authorList>
            <person name="Schmutz J."/>
            <person name="McClean P.E."/>
            <person name="Mamidi S."/>
            <person name="Wu G.A."/>
            <person name="Cannon S.B."/>
            <person name="Grimwood J."/>
            <person name="Jenkins J."/>
            <person name="Shu S."/>
            <person name="Song Q."/>
            <person name="Chavarro C."/>
            <person name="Torres-Torres M."/>
            <person name="Geffroy V."/>
            <person name="Moghaddam S.M."/>
            <person name="Gao D."/>
            <person name="Abernathy B."/>
            <person name="Barry K."/>
            <person name="Blair M."/>
            <person name="Brick M.A."/>
            <person name="Chovatia M."/>
            <person name="Gepts P."/>
            <person name="Goodstein D.M."/>
            <person name="Gonzales M."/>
            <person name="Hellsten U."/>
            <person name="Hyten D.L."/>
            <person name="Jia G."/>
            <person name="Kelly J.D."/>
            <person name="Kudrna D."/>
            <person name="Lee R."/>
            <person name="Richard M.M."/>
            <person name="Miklas P.N."/>
            <person name="Osorno J.M."/>
            <person name="Rodrigues J."/>
            <person name="Thareau V."/>
            <person name="Urrea C.A."/>
            <person name="Wang M."/>
            <person name="Yu Y."/>
            <person name="Zhang M."/>
            <person name="Wing R.A."/>
            <person name="Cregan P.B."/>
            <person name="Rokhsar D.S."/>
            <person name="Jackson S.A."/>
        </authorList>
    </citation>
    <scope>NUCLEOTIDE SEQUENCE [LARGE SCALE GENOMIC DNA]</scope>
    <source>
        <strain evidence="3">cv. G19833</strain>
    </source>
</reference>
<dbReference type="Gramene" id="ESW15158">
    <property type="protein sequence ID" value="ESW15158"/>
    <property type="gene ID" value="PHAVU_007G0492001g"/>
</dbReference>
<dbReference type="Proteomes" id="UP000000226">
    <property type="component" value="Chromosome 7"/>
</dbReference>
<keyword evidence="3" id="KW-1185">Reference proteome</keyword>
<evidence type="ECO:0000259" key="1">
    <source>
        <dbReference type="Pfam" id="PF14244"/>
    </source>
</evidence>
<feature type="non-terminal residue" evidence="2">
    <location>
        <position position="1"/>
    </location>
</feature>
<dbReference type="AlphaFoldDB" id="V7BE34"/>
<gene>
    <name evidence="2" type="ORF">PHAVU_007G0492001g</name>
</gene>
<protein>
    <recommendedName>
        <fullName evidence="1">Retrotransposon Copia-like N-terminal domain-containing protein</fullName>
    </recommendedName>
</protein>
<name>V7BE34_PHAVU</name>
<evidence type="ECO:0000313" key="3">
    <source>
        <dbReference type="Proteomes" id="UP000000226"/>
    </source>
</evidence>
<dbReference type="EMBL" id="CM002294">
    <property type="protein sequence ID" value="ESW15158.1"/>
    <property type="molecule type" value="Genomic_DNA"/>
</dbReference>
<proteinExistence type="predicted"/>
<evidence type="ECO:0000313" key="2">
    <source>
        <dbReference type="EMBL" id="ESW15158.1"/>
    </source>
</evidence>
<feature type="domain" description="Retrotransposon Copia-like N-terminal" evidence="1">
    <location>
        <begin position="38"/>
        <end position="84"/>
    </location>
</feature>
<dbReference type="PANTHER" id="PTHR37610">
    <property type="entry name" value="CCHC-TYPE DOMAIN-CONTAINING PROTEIN"/>
    <property type="match status" value="1"/>
</dbReference>